<dbReference type="RefSeq" id="WP_067116483.1">
    <property type="nucleotide sequence ID" value="NZ_KQ948206.1"/>
</dbReference>
<organism evidence="2 3">
    <name type="scientific">Streptomyces yokosukanensis</name>
    <dbReference type="NCBI Taxonomy" id="67386"/>
    <lineage>
        <taxon>Bacteria</taxon>
        <taxon>Bacillati</taxon>
        <taxon>Actinomycetota</taxon>
        <taxon>Actinomycetes</taxon>
        <taxon>Kitasatosporales</taxon>
        <taxon>Streptomycetaceae</taxon>
        <taxon>Streptomyces</taxon>
    </lineage>
</organism>
<accession>A0A101PE63</accession>
<dbReference type="Proteomes" id="UP000053127">
    <property type="component" value="Unassembled WGS sequence"/>
</dbReference>
<keyword evidence="1" id="KW-0812">Transmembrane</keyword>
<name>A0A101PE63_9ACTN</name>
<feature type="transmembrane region" description="Helical" evidence="1">
    <location>
        <begin position="272"/>
        <end position="298"/>
    </location>
</feature>
<sequence length="429" mass="45967">MRKATQVIVYDRMLRRDKADRTIQPEWQLHSTEARAWATPSASAPAWSKPIWWLRKALYLAAVRMGLFDVGLRVHGSQSAALDLARGITARNDVDVRPLDGRGRPGTLQHGEDALNRALALFLGPMAAAILFLVLSRGASPLGAVISWLAAFACTGVAWWTALTLPWARTWIRSALFALASTVLTVFFALGIPGLTSGVTTTQAVVMAGVGYYTVGLVLLGRRWKWQVLAASVLPLIATVVVAALPLTSRFLHDIYADELSLTSAETGVSGIWQLAAAVKLLWPSLGAVLFIAAGWGILRYFHFIRPRSFTAGFGATVLLAAALTMTVSTTLNSPAAAADKVKQTAVRKTGTPPSYFGVSPEWTCVVPTVPTGKLTEKGGTLKAGEPYVSFGIADGQVVLWNRITAEPLRVAADQVRLIPQRGGALGCE</sequence>
<keyword evidence="1" id="KW-0472">Membrane</keyword>
<dbReference type="AlphaFoldDB" id="A0A101PE63"/>
<keyword evidence="3" id="KW-1185">Reference proteome</keyword>
<evidence type="ECO:0000313" key="2">
    <source>
        <dbReference type="EMBL" id="KUN09871.1"/>
    </source>
</evidence>
<evidence type="ECO:0000256" key="1">
    <source>
        <dbReference type="SAM" id="Phobius"/>
    </source>
</evidence>
<protein>
    <submittedName>
        <fullName evidence="2">Uncharacterized protein</fullName>
    </submittedName>
</protein>
<feature type="transmembrane region" description="Helical" evidence="1">
    <location>
        <begin position="118"/>
        <end position="136"/>
    </location>
</feature>
<feature type="transmembrane region" description="Helical" evidence="1">
    <location>
        <begin position="142"/>
        <end position="163"/>
    </location>
</feature>
<reference evidence="2 3" key="1">
    <citation type="submission" date="2015-10" db="EMBL/GenBank/DDBJ databases">
        <title>Draft genome sequence of Streptomyces yokosukanensis DSM 40224, type strain for the species Streptomyces yokosukanensis.</title>
        <authorList>
            <person name="Ruckert C."/>
            <person name="Winkler A."/>
            <person name="Kalinowski J."/>
            <person name="Kampfer P."/>
            <person name="Glaeser S."/>
        </authorList>
    </citation>
    <scope>NUCLEOTIDE SEQUENCE [LARGE SCALE GENOMIC DNA]</scope>
    <source>
        <strain evidence="2 3">DSM 40224</strain>
    </source>
</reference>
<feature type="transmembrane region" description="Helical" evidence="1">
    <location>
        <begin position="228"/>
        <end position="252"/>
    </location>
</feature>
<keyword evidence="1" id="KW-1133">Transmembrane helix</keyword>
<feature type="transmembrane region" description="Helical" evidence="1">
    <location>
        <begin position="310"/>
        <end position="328"/>
    </location>
</feature>
<comment type="caution">
    <text evidence="2">The sequence shown here is derived from an EMBL/GenBank/DDBJ whole genome shotgun (WGS) entry which is preliminary data.</text>
</comment>
<feature type="transmembrane region" description="Helical" evidence="1">
    <location>
        <begin position="175"/>
        <end position="195"/>
    </location>
</feature>
<evidence type="ECO:0000313" key="3">
    <source>
        <dbReference type="Proteomes" id="UP000053127"/>
    </source>
</evidence>
<feature type="transmembrane region" description="Helical" evidence="1">
    <location>
        <begin position="201"/>
        <end position="221"/>
    </location>
</feature>
<proteinExistence type="predicted"/>
<dbReference type="EMBL" id="LMWN01000003">
    <property type="protein sequence ID" value="KUN09871.1"/>
    <property type="molecule type" value="Genomic_DNA"/>
</dbReference>
<gene>
    <name evidence="2" type="ORF">AQI95_02590</name>
</gene>